<dbReference type="Pfam" id="PF10237">
    <property type="entry name" value="N6-adenineMlase"/>
    <property type="match status" value="1"/>
</dbReference>
<dbReference type="GO" id="GO:0008270">
    <property type="term" value="F:zinc ion binding"/>
    <property type="evidence" value="ECO:0007669"/>
    <property type="project" value="UniProtKB-KW"/>
</dbReference>
<keyword evidence="9" id="KW-1185">Reference proteome</keyword>
<feature type="domain" description="CTCHY-type" evidence="7">
    <location>
        <begin position="202"/>
        <end position="276"/>
    </location>
</feature>
<reference evidence="8 9" key="1">
    <citation type="journal article" date="2016" name="Genome Biol. Evol.">
        <title>Gene Family Evolution Reflects Adaptation to Soil Environmental Stressors in the Genome of the Collembolan Orchesella cincta.</title>
        <authorList>
            <person name="Faddeeva-Vakhrusheva A."/>
            <person name="Derks M.F."/>
            <person name="Anvar S.Y."/>
            <person name="Agamennone V."/>
            <person name="Suring W."/>
            <person name="Smit S."/>
            <person name="van Straalen N.M."/>
            <person name="Roelofs D."/>
        </authorList>
    </citation>
    <scope>NUCLEOTIDE SEQUENCE [LARGE SCALE GENOMIC DNA]</scope>
    <source>
        <tissue evidence="8">Mixed pool</tissue>
    </source>
</reference>
<evidence type="ECO:0000256" key="3">
    <source>
        <dbReference type="ARBA" id="ARBA00022603"/>
    </source>
</evidence>
<name>A0A1D2M479_ORCCI</name>
<sequence>MRKINHPLSFPNQRDKGEAQYHFNDQTVHFFMDQFSRLKFDSVLCVGTPSLHQHITDSSQGLKSFLLDIDDRFVKLHQQGFALYNMCNHHFFRNHHHPSIRNSSQKLENWQSSSTLRWRQSGAHLAWMSLWNPFGLWKIFWIFPYFMEGHILSSCPSSGLEMSDFHVEYRNHAKYSGGTRSKSSPIRVFTTVPLSKLVLSEEDYRYCDICSKWVDKLNLHCDSCETCTTKDGGKSYVHCYKCEKCVKPSWKHCSRCQICHLADSPEKCVAKGAESKTGYPKSSKKQRHSFKKS</sequence>
<comment type="subcellular location">
    <subcellularLocation>
        <location evidence="1">Cytoplasm</location>
    </subcellularLocation>
</comment>
<dbReference type="GO" id="GO:0008988">
    <property type="term" value="F:rRNA (adenine-N6-)-methyltransferase activity"/>
    <property type="evidence" value="ECO:0007669"/>
    <property type="project" value="InterPro"/>
</dbReference>
<keyword evidence="2" id="KW-0963">Cytoplasm</keyword>
<keyword evidence="3" id="KW-0489">Methyltransferase</keyword>
<dbReference type="InterPro" id="IPR041370">
    <property type="entry name" value="Mlase_EEF1AKMT1/ZCCHC4"/>
</dbReference>
<protein>
    <submittedName>
        <fullName evidence="8">Zinc finger CCHC domain-containing protein 4</fullName>
    </submittedName>
</protein>
<dbReference type="GO" id="GO:0005737">
    <property type="term" value="C:cytoplasm"/>
    <property type="evidence" value="ECO:0007669"/>
    <property type="project" value="UniProtKB-SubCell"/>
</dbReference>
<dbReference type="InterPro" id="IPR017921">
    <property type="entry name" value="Znf_CTCHY"/>
</dbReference>
<dbReference type="GO" id="GO:0005730">
    <property type="term" value="C:nucleolus"/>
    <property type="evidence" value="ECO:0007669"/>
    <property type="project" value="TreeGrafter"/>
</dbReference>
<dbReference type="PANTHER" id="PTHR13493">
    <property type="entry name" value="ZINC FINGER CCHC DOMAIN-CONTAINING"/>
    <property type="match status" value="1"/>
</dbReference>
<evidence type="ECO:0000256" key="4">
    <source>
        <dbReference type="ARBA" id="ARBA00022679"/>
    </source>
</evidence>
<dbReference type="InterPro" id="IPR037275">
    <property type="entry name" value="Znf_CTCHY_sf"/>
</dbReference>
<dbReference type="STRING" id="48709.A0A1D2M479"/>
<dbReference type="OrthoDB" id="431817at2759"/>
<keyword evidence="5" id="KW-0863">Zinc-finger</keyword>
<dbReference type="OMA" id="DYRITYE"/>
<dbReference type="SUPFAM" id="SSF161245">
    <property type="entry name" value="Zinc hairpin stack"/>
    <property type="match status" value="1"/>
</dbReference>
<evidence type="ECO:0000256" key="1">
    <source>
        <dbReference type="ARBA" id="ARBA00004496"/>
    </source>
</evidence>
<evidence type="ECO:0000256" key="5">
    <source>
        <dbReference type="PROSITE-ProRule" id="PRU00965"/>
    </source>
</evidence>
<evidence type="ECO:0000256" key="6">
    <source>
        <dbReference type="SAM" id="MobiDB-lite"/>
    </source>
</evidence>
<accession>A0A1D2M479</accession>
<dbReference type="PANTHER" id="PTHR13493:SF3">
    <property type="entry name" value="RRNA N6-ADENOSINE-METHYLTRANSFERASE ZCCHC4"/>
    <property type="match status" value="1"/>
</dbReference>
<dbReference type="EMBL" id="LJIJ01004717">
    <property type="protein sequence ID" value="ODM87773.1"/>
    <property type="molecule type" value="Genomic_DNA"/>
</dbReference>
<organism evidence="8 9">
    <name type="scientific">Orchesella cincta</name>
    <name type="common">Springtail</name>
    <name type="synonym">Podura cincta</name>
    <dbReference type="NCBI Taxonomy" id="48709"/>
    <lineage>
        <taxon>Eukaryota</taxon>
        <taxon>Metazoa</taxon>
        <taxon>Ecdysozoa</taxon>
        <taxon>Arthropoda</taxon>
        <taxon>Hexapoda</taxon>
        <taxon>Collembola</taxon>
        <taxon>Entomobryomorpha</taxon>
        <taxon>Entomobryoidea</taxon>
        <taxon>Orchesellidae</taxon>
        <taxon>Orchesellinae</taxon>
        <taxon>Orchesella</taxon>
    </lineage>
</organism>
<dbReference type="PROSITE" id="PS51270">
    <property type="entry name" value="ZF_CTCHY"/>
    <property type="match status" value="1"/>
</dbReference>
<proteinExistence type="predicted"/>
<feature type="region of interest" description="Disordered" evidence="6">
    <location>
        <begin position="271"/>
        <end position="293"/>
    </location>
</feature>
<evidence type="ECO:0000259" key="7">
    <source>
        <dbReference type="PROSITE" id="PS51270"/>
    </source>
</evidence>
<evidence type="ECO:0000313" key="9">
    <source>
        <dbReference type="Proteomes" id="UP000094527"/>
    </source>
</evidence>
<dbReference type="AlphaFoldDB" id="A0A1D2M479"/>
<keyword evidence="4" id="KW-0808">Transferase</keyword>
<keyword evidence="5" id="KW-0479">Metal-binding</keyword>
<evidence type="ECO:0000256" key="2">
    <source>
        <dbReference type="ARBA" id="ARBA00022490"/>
    </source>
</evidence>
<keyword evidence="5" id="KW-0862">Zinc</keyword>
<feature type="compositionally biased region" description="Basic residues" evidence="6">
    <location>
        <begin position="282"/>
        <end position="293"/>
    </location>
</feature>
<evidence type="ECO:0000313" key="8">
    <source>
        <dbReference type="EMBL" id="ODM87773.1"/>
    </source>
</evidence>
<dbReference type="InterPro" id="IPR039846">
    <property type="entry name" value="ZCCHC4"/>
</dbReference>
<gene>
    <name evidence="8" type="ORF">Ocin01_18910</name>
</gene>
<dbReference type="Proteomes" id="UP000094527">
    <property type="component" value="Unassembled WGS sequence"/>
</dbReference>
<comment type="caution">
    <text evidence="8">The sequence shown here is derived from an EMBL/GenBank/DDBJ whole genome shotgun (WGS) entry which is preliminary data.</text>
</comment>